<sequence length="532" mass="55921">MKKILLTCSLALGIFASAQFSQNFDASTATPAGWTVINDVPASQTFVFGTPPGGASFPAHSGANVSSIRYDTAAHDDYLVTPGIAVTAGVNDRLSFWVASYSSTFLENYEVVLGNAPTKAALTTVLKATSKAPNAWTKISFDLSAYVGTTVYVAIHAVDADQFYLYVDDVVSDSAPSTIPACTMLSAPANAATGVSVRPTLTWPLSPLADGGYKLSLGTTSGGTDVLNNVVLSAAATSYPFGPSPLLMPNTLYYAKVIAFNNIGDATGCTETTFTTGPNPIAPYCGPQGSSVPTQIAPITSFTLNGTTNNSDTTATTIGTYDVNQTFLSSNITVLSNLTTIPFSLTGIGIANNGWAMSVFVDWNNDGDFLDAGESYFNTTATIKRSTTVTAGKVTLTGTLPIPSGTTFGVKRVRVKYNFSGTTLNLPLTAACEEMSNGQVEDYAIDYKDFTLAVGNTATSALSVYPNPFKDVLNITDVKGVKSIMISDVSGRQVKTMKPSTELQVSDLKTGLYIVNLLMEDGTIKSIKAIKK</sequence>
<gene>
    <name evidence="6" type="ORF">IV494_07010</name>
</gene>
<dbReference type="Gene3D" id="2.60.40.10">
    <property type="entry name" value="Immunoglobulins"/>
    <property type="match status" value="1"/>
</dbReference>
<dbReference type="InterPro" id="IPR036116">
    <property type="entry name" value="FN3_sf"/>
</dbReference>
<feature type="domain" description="Cleaved adhesin" evidence="3">
    <location>
        <begin position="28"/>
        <end position="170"/>
    </location>
</feature>
<dbReference type="Pfam" id="PF07675">
    <property type="entry name" value="Cleaved_Adhesin"/>
    <property type="match status" value="1"/>
</dbReference>
<evidence type="ECO:0000259" key="3">
    <source>
        <dbReference type="Pfam" id="PF07675"/>
    </source>
</evidence>
<feature type="chain" id="PRO_5046776612" evidence="2">
    <location>
        <begin position="19"/>
        <end position="532"/>
    </location>
</feature>
<feature type="domain" description="GEVED" evidence="5">
    <location>
        <begin position="357"/>
        <end position="445"/>
    </location>
</feature>
<keyword evidence="1 2" id="KW-0732">Signal</keyword>
<dbReference type="Pfam" id="PF18962">
    <property type="entry name" value="Por_Secre_tail"/>
    <property type="match status" value="1"/>
</dbReference>
<dbReference type="Proteomes" id="UP000660070">
    <property type="component" value="Unassembled WGS sequence"/>
</dbReference>
<protein>
    <submittedName>
        <fullName evidence="6">Choice-of-anchor J domain-containing protein</fullName>
    </submittedName>
</protein>
<name>A0ABS0FB94_9FLAO</name>
<comment type="caution">
    <text evidence="6">The sequence shown here is derived from an EMBL/GenBank/DDBJ whole genome shotgun (WGS) entry which is preliminary data.</text>
</comment>
<feature type="signal peptide" evidence="2">
    <location>
        <begin position="1"/>
        <end position="18"/>
    </location>
</feature>
<dbReference type="InterPro" id="IPR026444">
    <property type="entry name" value="Secre_tail"/>
</dbReference>
<evidence type="ECO:0000259" key="5">
    <source>
        <dbReference type="Pfam" id="PF20009"/>
    </source>
</evidence>
<feature type="domain" description="Secretion system C-terminal sorting" evidence="4">
    <location>
        <begin position="464"/>
        <end position="524"/>
    </location>
</feature>
<evidence type="ECO:0000256" key="2">
    <source>
        <dbReference type="SAM" id="SignalP"/>
    </source>
</evidence>
<evidence type="ECO:0000313" key="7">
    <source>
        <dbReference type="Proteomes" id="UP000660070"/>
    </source>
</evidence>
<dbReference type="NCBIfam" id="TIGR04183">
    <property type="entry name" value="Por_Secre_tail"/>
    <property type="match status" value="1"/>
</dbReference>
<dbReference type="SUPFAM" id="SSF49265">
    <property type="entry name" value="Fibronectin type III"/>
    <property type="match status" value="1"/>
</dbReference>
<dbReference type="Gene3D" id="2.60.120.200">
    <property type="match status" value="1"/>
</dbReference>
<proteinExistence type="predicted"/>
<dbReference type="InterPro" id="IPR011628">
    <property type="entry name" value="Cleaved_adhesin"/>
</dbReference>
<dbReference type="EMBL" id="JADPVI010000001">
    <property type="protein sequence ID" value="MBF8456931.1"/>
    <property type="molecule type" value="Genomic_DNA"/>
</dbReference>
<dbReference type="RefSeq" id="WP_196079417.1">
    <property type="nucleotide sequence ID" value="NZ_JADPVI010000001.1"/>
</dbReference>
<accession>A0ABS0FB94</accession>
<reference evidence="6 7" key="1">
    <citation type="submission" date="2020-11" db="EMBL/GenBank/DDBJ databases">
        <title>Kaistella gelatinilytica sp. nov., a flavobacterium isolated from Antarctic Soil.</title>
        <authorList>
            <person name="Li J."/>
        </authorList>
    </citation>
    <scope>NUCLEOTIDE SEQUENCE [LARGE SCALE GENOMIC DNA]</scope>
    <source>
        <strain evidence="6 7">G5-32</strain>
    </source>
</reference>
<evidence type="ECO:0000259" key="4">
    <source>
        <dbReference type="Pfam" id="PF18962"/>
    </source>
</evidence>
<dbReference type="InterPro" id="IPR013783">
    <property type="entry name" value="Ig-like_fold"/>
</dbReference>
<evidence type="ECO:0000256" key="1">
    <source>
        <dbReference type="ARBA" id="ARBA00022729"/>
    </source>
</evidence>
<organism evidence="6 7">
    <name type="scientific">Kaistella gelatinilytica</name>
    <dbReference type="NCBI Taxonomy" id="2787636"/>
    <lineage>
        <taxon>Bacteria</taxon>
        <taxon>Pseudomonadati</taxon>
        <taxon>Bacteroidota</taxon>
        <taxon>Flavobacteriia</taxon>
        <taxon>Flavobacteriales</taxon>
        <taxon>Weeksellaceae</taxon>
        <taxon>Chryseobacterium group</taxon>
        <taxon>Kaistella</taxon>
    </lineage>
</organism>
<dbReference type="InterPro" id="IPR045474">
    <property type="entry name" value="GEVED"/>
</dbReference>
<dbReference type="Pfam" id="PF20009">
    <property type="entry name" value="GEVED"/>
    <property type="match status" value="1"/>
</dbReference>
<keyword evidence="7" id="KW-1185">Reference proteome</keyword>
<evidence type="ECO:0000313" key="6">
    <source>
        <dbReference type="EMBL" id="MBF8456931.1"/>
    </source>
</evidence>
<dbReference type="NCBIfam" id="NF038128">
    <property type="entry name" value="choice_anch_J"/>
    <property type="match status" value="1"/>
</dbReference>